<protein>
    <submittedName>
        <fullName evidence="7">RNA polymerase</fullName>
    </submittedName>
</protein>
<keyword evidence="2" id="KW-0805">Transcription regulation</keyword>
<evidence type="ECO:0000256" key="3">
    <source>
        <dbReference type="ARBA" id="ARBA00023082"/>
    </source>
</evidence>
<organism evidence="7 8">
    <name type="scientific">Paenibacillus wynnii</name>
    <dbReference type="NCBI Taxonomy" id="268407"/>
    <lineage>
        <taxon>Bacteria</taxon>
        <taxon>Bacillati</taxon>
        <taxon>Bacillota</taxon>
        <taxon>Bacilli</taxon>
        <taxon>Bacillales</taxon>
        <taxon>Paenibacillaceae</taxon>
        <taxon>Paenibacillus</taxon>
    </lineage>
</organism>
<dbReference type="InterPro" id="IPR014284">
    <property type="entry name" value="RNA_pol_sigma-70_dom"/>
</dbReference>
<dbReference type="PANTHER" id="PTHR43133:SF51">
    <property type="entry name" value="RNA POLYMERASE SIGMA FACTOR"/>
    <property type="match status" value="1"/>
</dbReference>
<dbReference type="InterPro" id="IPR013324">
    <property type="entry name" value="RNA_pol_sigma_r3/r4-like"/>
</dbReference>
<dbReference type="SUPFAM" id="SSF88946">
    <property type="entry name" value="Sigma2 domain of RNA polymerase sigma factors"/>
    <property type="match status" value="1"/>
</dbReference>
<dbReference type="Proteomes" id="UP000029734">
    <property type="component" value="Unassembled WGS sequence"/>
</dbReference>
<dbReference type="Gene3D" id="1.10.10.10">
    <property type="entry name" value="Winged helix-like DNA-binding domain superfamily/Winged helix DNA-binding domain"/>
    <property type="match status" value="1"/>
</dbReference>
<dbReference type="InterPro" id="IPR039425">
    <property type="entry name" value="RNA_pol_sigma-70-like"/>
</dbReference>
<keyword evidence="8" id="KW-1185">Reference proteome</keyword>
<dbReference type="PANTHER" id="PTHR43133">
    <property type="entry name" value="RNA POLYMERASE ECF-TYPE SIGMA FACTO"/>
    <property type="match status" value="1"/>
</dbReference>
<name>A0A098M967_9BACL</name>
<dbReference type="InterPro" id="IPR007627">
    <property type="entry name" value="RNA_pol_sigma70_r2"/>
</dbReference>
<reference evidence="7 8" key="1">
    <citation type="submission" date="2014-08" db="EMBL/GenBank/DDBJ databases">
        <authorList>
            <person name="den Bakker H.C."/>
        </authorList>
    </citation>
    <scope>NUCLEOTIDE SEQUENCE [LARGE SCALE GENOMIC DNA]</scope>
    <source>
        <strain evidence="7 8">DSM 18334</strain>
    </source>
</reference>
<dbReference type="Gene3D" id="1.10.1740.10">
    <property type="match status" value="1"/>
</dbReference>
<evidence type="ECO:0000256" key="4">
    <source>
        <dbReference type="ARBA" id="ARBA00023163"/>
    </source>
</evidence>
<feature type="domain" description="RNA polymerase sigma-70 region 2" evidence="5">
    <location>
        <begin position="18"/>
        <end position="82"/>
    </location>
</feature>
<dbReference type="SUPFAM" id="SSF88659">
    <property type="entry name" value="Sigma3 and sigma4 domains of RNA polymerase sigma factors"/>
    <property type="match status" value="1"/>
</dbReference>
<dbReference type="InterPro" id="IPR013249">
    <property type="entry name" value="RNA_pol_sigma70_r4_t2"/>
</dbReference>
<dbReference type="AlphaFoldDB" id="A0A098M967"/>
<dbReference type="NCBIfam" id="TIGR02937">
    <property type="entry name" value="sigma70-ECF"/>
    <property type="match status" value="1"/>
</dbReference>
<evidence type="ECO:0000259" key="6">
    <source>
        <dbReference type="Pfam" id="PF08281"/>
    </source>
</evidence>
<sequence length="182" mass="21696">MDIIERIKAKDESALRLLMDDYGDMLLRTACLLLKDLQSAEEAVQDTFIQAYNKIEQLQEPENLKAWMVRIVVNRCRMRQRTWSWRNIFPSAETEQLHLAESNLMSGAEELFMLQWHNVRLVEAVRTLDYIYRECLALYYFHEMTIREISEQLEIPENTIKSRLARGRILLKKLLEKEGQFK</sequence>
<dbReference type="Pfam" id="PF04542">
    <property type="entry name" value="Sigma70_r2"/>
    <property type="match status" value="1"/>
</dbReference>
<dbReference type="Pfam" id="PF08281">
    <property type="entry name" value="Sigma70_r4_2"/>
    <property type="match status" value="1"/>
</dbReference>
<reference evidence="7 8" key="2">
    <citation type="submission" date="2014-10" db="EMBL/GenBank/DDBJ databases">
        <title>Comparative genomics of the Paenibacillus odorifer group.</title>
        <authorList>
            <person name="Tsai Y.-C."/>
            <person name="Martin N."/>
            <person name="Korlach J."/>
            <person name="Wiedmann M."/>
        </authorList>
    </citation>
    <scope>NUCLEOTIDE SEQUENCE [LARGE SCALE GENOMIC DNA]</scope>
    <source>
        <strain evidence="7 8">DSM 18334</strain>
    </source>
</reference>
<dbReference type="EMBL" id="JQCR01000002">
    <property type="protein sequence ID" value="KGE19089.1"/>
    <property type="molecule type" value="Genomic_DNA"/>
</dbReference>
<keyword evidence="3" id="KW-0731">Sigma factor</keyword>
<evidence type="ECO:0000259" key="5">
    <source>
        <dbReference type="Pfam" id="PF04542"/>
    </source>
</evidence>
<proteinExistence type="inferred from homology"/>
<dbReference type="eggNOG" id="COG1595">
    <property type="taxonomic scope" value="Bacteria"/>
</dbReference>
<dbReference type="STRING" id="268407.PWYN_06825"/>
<evidence type="ECO:0000313" key="8">
    <source>
        <dbReference type="Proteomes" id="UP000029734"/>
    </source>
</evidence>
<feature type="domain" description="RNA polymerase sigma factor 70 region 4 type 2" evidence="6">
    <location>
        <begin position="120"/>
        <end position="168"/>
    </location>
</feature>
<keyword evidence="4" id="KW-0804">Transcription</keyword>
<gene>
    <name evidence="7" type="ORF">PWYN_06825</name>
</gene>
<accession>A0A098M967</accession>
<dbReference type="GO" id="GO:0003677">
    <property type="term" value="F:DNA binding"/>
    <property type="evidence" value="ECO:0007669"/>
    <property type="project" value="InterPro"/>
</dbReference>
<dbReference type="CDD" id="cd06171">
    <property type="entry name" value="Sigma70_r4"/>
    <property type="match status" value="1"/>
</dbReference>
<evidence type="ECO:0000256" key="1">
    <source>
        <dbReference type="ARBA" id="ARBA00010641"/>
    </source>
</evidence>
<comment type="caution">
    <text evidence="7">The sequence shown here is derived from an EMBL/GenBank/DDBJ whole genome shotgun (WGS) entry which is preliminary data.</text>
</comment>
<evidence type="ECO:0000313" key="7">
    <source>
        <dbReference type="EMBL" id="KGE19089.1"/>
    </source>
</evidence>
<dbReference type="GO" id="GO:0016987">
    <property type="term" value="F:sigma factor activity"/>
    <property type="evidence" value="ECO:0007669"/>
    <property type="project" value="UniProtKB-KW"/>
</dbReference>
<dbReference type="InterPro" id="IPR013325">
    <property type="entry name" value="RNA_pol_sigma_r2"/>
</dbReference>
<dbReference type="GO" id="GO:0006352">
    <property type="term" value="P:DNA-templated transcription initiation"/>
    <property type="evidence" value="ECO:0007669"/>
    <property type="project" value="InterPro"/>
</dbReference>
<dbReference type="InterPro" id="IPR036388">
    <property type="entry name" value="WH-like_DNA-bd_sf"/>
</dbReference>
<comment type="similarity">
    <text evidence="1">Belongs to the sigma-70 factor family. ECF subfamily.</text>
</comment>
<evidence type="ECO:0000256" key="2">
    <source>
        <dbReference type="ARBA" id="ARBA00023015"/>
    </source>
</evidence>